<dbReference type="RefSeq" id="WP_345672123.1">
    <property type="nucleotide sequence ID" value="NZ_BAABKC010000128.1"/>
</dbReference>
<evidence type="ECO:0000313" key="1">
    <source>
        <dbReference type="EMBL" id="GAA5078730.1"/>
    </source>
</evidence>
<dbReference type="Proteomes" id="UP001500124">
    <property type="component" value="Unassembled WGS sequence"/>
</dbReference>
<proteinExistence type="predicted"/>
<organism evidence="1 2">
    <name type="scientific">Streptomyces similanensis</name>
    <dbReference type="NCBI Taxonomy" id="1274988"/>
    <lineage>
        <taxon>Bacteria</taxon>
        <taxon>Bacillati</taxon>
        <taxon>Actinomycetota</taxon>
        <taxon>Actinomycetes</taxon>
        <taxon>Kitasatosporales</taxon>
        <taxon>Streptomycetaceae</taxon>
        <taxon>Streptomyces</taxon>
    </lineage>
</organism>
<keyword evidence="2" id="KW-1185">Reference proteome</keyword>
<reference evidence="2" key="1">
    <citation type="journal article" date="2019" name="Int. J. Syst. Evol. Microbiol.">
        <title>The Global Catalogue of Microorganisms (GCM) 10K type strain sequencing project: providing services to taxonomists for standard genome sequencing and annotation.</title>
        <authorList>
            <consortium name="The Broad Institute Genomics Platform"/>
            <consortium name="The Broad Institute Genome Sequencing Center for Infectious Disease"/>
            <person name="Wu L."/>
            <person name="Ma J."/>
        </authorList>
    </citation>
    <scope>NUCLEOTIDE SEQUENCE [LARGE SCALE GENOMIC DNA]</scope>
    <source>
        <strain evidence="2">JCM 18410</strain>
    </source>
</reference>
<protein>
    <submittedName>
        <fullName evidence="1">Uncharacterized protein</fullName>
    </submittedName>
</protein>
<name>A0ABP9LMZ6_9ACTN</name>
<evidence type="ECO:0000313" key="2">
    <source>
        <dbReference type="Proteomes" id="UP001500124"/>
    </source>
</evidence>
<sequence>MTTAITLDRLIQTRLSEIAEDAWRDHRVMPVTHSNGRVLQLGTAATREQWYCQADHGHGLCHETLLTHDQASGLLGMYADDEPIPHPKLPTVEVELLDPSVGGFLPQALYHLSDVVAEFKRAQD</sequence>
<accession>A0ABP9LMZ6</accession>
<comment type="caution">
    <text evidence="1">The sequence shown here is derived from an EMBL/GenBank/DDBJ whole genome shotgun (WGS) entry which is preliminary data.</text>
</comment>
<dbReference type="EMBL" id="BAABKC010000128">
    <property type="protein sequence ID" value="GAA5078730.1"/>
    <property type="molecule type" value="Genomic_DNA"/>
</dbReference>
<gene>
    <name evidence="1" type="ORF">GCM10023336_70700</name>
</gene>